<feature type="domain" description="Zn(2)-C6 fungal-type" evidence="7">
    <location>
        <begin position="24"/>
        <end position="52"/>
    </location>
</feature>
<dbReference type="InterPro" id="IPR001138">
    <property type="entry name" value="Zn2Cys6_DnaBD"/>
</dbReference>
<evidence type="ECO:0000256" key="5">
    <source>
        <dbReference type="ARBA" id="ARBA00023242"/>
    </source>
</evidence>
<dbReference type="GO" id="GO:0045944">
    <property type="term" value="P:positive regulation of transcription by RNA polymerase II"/>
    <property type="evidence" value="ECO:0007669"/>
    <property type="project" value="TreeGrafter"/>
</dbReference>
<dbReference type="EMBL" id="MSFO01000005">
    <property type="protein sequence ID" value="PLB47792.1"/>
    <property type="molecule type" value="Genomic_DNA"/>
</dbReference>
<organism evidence="8 9">
    <name type="scientific">Aspergillus steynii IBT 23096</name>
    <dbReference type="NCBI Taxonomy" id="1392250"/>
    <lineage>
        <taxon>Eukaryota</taxon>
        <taxon>Fungi</taxon>
        <taxon>Dikarya</taxon>
        <taxon>Ascomycota</taxon>
        <taxon>Pezizomycotina</taxon>
        <taxon>Eurotiomycetes</taxon>
        <taxon>Eurotiomycetidae</taxon>
        <taxon>Eurotiales</taxon>
        <taxon>Aspergillaceae</taxon>
        <taxon>Aspergillus</taxon>
        <taxon>Aspergillus subgen. Circumdati</taxon>
    </lineage>
</organism>
<dbReference type="GO" id="GO:0000976">
    <property type="term" value="F:transcription cis-regulatory region binding"/>
    <property type="evidence" value="ECO:0007669"/>
    <property type="project" value="TreeGrafter"/>
</dbReference>
<dbReference type="VEuPathDB" id="FungiDB:P170DRAFT_385739"/>
<evidence type="ECO:0000256" key="2">
    <source>
        <dbReference type="ARBA" id="ARBA00023015"/>
    </source>
</evidence>
<dbReference type="OrthoDB" id="39175at2759"/>
<evidence type="ECO:0000313" key="8">
    <source>
        <dbReference type="EMBL" id="PLB47792.1"/>
    </source>
</evidence>
<evidence type="ECO:0000259" key="7">
    <source>
        <dbReference type="PROSITE" id="PS50048"/>
    </source>
</evidence>
<accession>A0A2I2G4I6</accession>
<evidence type="ECO:0000256" key="1">
    <source>
        <dbReference type="ARBA" id="ARBA00004123"/>
    </source>
</evidence>
<dbReference type="InterPro" id="IPR036864">
    <property type="entry name" value="Zn2-C6_fun-type_DNA-bd_sf"/>
</dbReference>
<comment type="caution">
    <text evidence="8">The sequence shown here is derived from an EMBL/GenBank/DDBJ whole genome shotgun (WGS) entry which is preliminary data.</text>
</comment>
<dbReference type="STRING" id="1392250.A0A2I2G4I6"/>
<keyword evidence="5" id="KW-0539">Nucleus</keyword>
<dbReference type="SUPFAM" id="SSF57701">
    <property type="entry name" value="Zn2/Cys6 DNA-binding domain"/>
    <property type="match status" value="1"/>
</dbReference>
<evidence type="ECO:0000256" key="4">
    <source>
        <dbReference type="ARBA" id="ARBA00023163"/>
    </source>
</evidence>
<dbReference type="AlphaFoldDB" id="A0A2I2G4I6"/>
<gene>
    <name evidence="8" type="ORF">P170DRAFT_385739</name>
</gene>
<dbReference type="SMART" id="SM00066">
    <property type="entry name" value="GAL4"/>
    <property type="match status" value="1"/>
</dbReference>
<evidence type="ECO:0000256" key="6">
    <source>
        <dbReference type="SAM" id="MobiDB-lite"/>
    </source>
</evidence>
<dbReference type="GO" id="GO:0000981">
    <property type="term" value="F:DNA-binding transcription factor activity, RNA polymerase II-specific"/>
    <property type="evidence" value="ECO:0007669"/>
    <property type="project" value="InterPro"/>
</dbReference>
<dbReference type="CDD" id="cd00067">
    <property type="entry name" value="GAL4"/>
    <property type="match status" value="1"/>
</dbReference>
<dbReference type="GeneID" id="36553439"/>
<dbReference type="Pfam" id="PF11951">
    <property type="entry name" value="Fungal_trans_2"/>
    <property type="match status" value="1"/>
</dbReference>
<dbReference type="PANTHER" id="PTHR37534:SF44">
    <property type="entry name" value="ZN(II)2CYS6 TRANSCRIPTION FACTOR (EUROFUNG)"/>
    <property type="match status" value="1"/>
</dbReference>
<dbReference type="PROSITE" id="PS50048">
    <property type="entry name" value="ZN2_CY6_FUNGAL_2"/>
    <property type="match status" value="1"/>
</dbReference>
<comment type="subcellular location">
    <subcellularLocation>
        <location evidence="1">Nucleus</location>
    </subcellularLocation>
</comment>
<dbReference type="GO" id="GO:0008270">
    <property type="term" value="F:zinc ion binding"/>
    <property type="evidence" value="ECO:0007669"/>
    <property type="project" value="InterPro"/>
</dbReference>
<dbReference type="Gene3D" id="4.10.240.10">
    <property type="entry name" value="Zn(2)-C6 fungal-type DNA-binding domain"/>
    <property type="match status" value="1"/>
</dbReference>
<keyword evidence="9" id="KW-1185">Reference proteome</keyword>
<dbReference type="PANTHER" id="PTHR37534">
    <property type="entry name" value="TRANSCRIPTIONAL ACTIVATOR PROTEIN UGA3"/>
    <property type="match status" value="1"/>
</dbReference>
<name>A0A2I2G4I6_9EURO</name>
<dbReference type="GO" id="GO:0005634">
    <property type="term" value="C:nucleus"/>
    <property type="evidence" value="ECO:0007669"/>
    <property type="project" value="UniProtKB-SubCell"/>
</dbReference>
<sequence length="649" mass="72715">MEASAQAMEKGPLPPKRRSKSRSGCQRCKQRHIKCDERVPFCGPCLKRGFSCPGYRQPMKWRYLDASGQSLRRPEVEADRNLLSEGDADTFTQPATSVGIRNPRESAVNDNLTTFGASANTSEQQRHNRQDITTESWDRDRMIGDGCGSSSDLFPLSFSNDLATENIWNMGNDVMDSLLDNNELNTEFLYPLFKPISDNDVVLSTHYFSNVCPINSCFDSQLNPLRSVMADLKSSQLVFHLVMMTSASHLCHQNNEMSSVAQQHRRYAISVLKEERNVTGKKRFEAVLGSALLGMTSAWQDSRTLGISHIHTARALLQASITGPEKSSDSLSTSFLVGIMAYWEAMVSIIIIQSPSSLDYLTPFCEQESHDVLVYPNPWTGASTTLFIYAAQASTLCRQNRVTKVLNTSMPSAEICEGIFSEQFKKAAELEAKVLQYSPPMLDRIRDPDDRFTPVSHFQHLAQIYRFSILLQLYLTFPDLLRMSSATVSAFDTITSSASGAIQRSPKETMLWLAVNILSLISSVPESSGIKYLLTVPLIISGSALQKIESHEQGIGIPLETSTSRIEKEIHSLHCSDFMILHWRSVVRHKLKVLHDSVGLDPVRRALQLLEAVWLRSDLSFSNRANDSALVFVHWLDVMVEERLESIFG</sequence>
<dbReference type="InterPro" id="IPR021858">
    <property type="entry name" value="Fun_TF"/>
</dbReference>
<evidence type="ECO:0000313" key="9">
    <source>
        <dbReference type="Proteomes" id="UP000234275"/>
    </source>
</evidence>
<keyword evidence="2" id="KW-0805">Transcription regulation</keyword>
<keyword evidence="3" id="KW-0238">DNA-binding</keyword>
<feature type="region of interest" description="Disordered" evidence="6">
    <location>
        <begin position="1"/>
        <end position="23"/>
    </location>
</feature>
<reference evidence="8 9" key="1">
    <citation type="submission" date="2016-12" db="EMBL/GenBank/DDBJ databases">
        <title>The genomes of Aspergillus section Nigri reveals drivers in fungal speciation.</title>
        <authorList>
            <consortium name="DOE Joint Genome Institute"/>
            <person name="Vesth T.C."/>
            <person name="Nybo J."/>
            <person name="Theobald S."/>
            <person name="Brandl J."/>
            <person name="Frisvad J.C."/>
            <person name="Nielsen K.F."/>
            <person name="Lyhne E.K."/>
            <person name="Kogle M.E."/>
            <person name="Kuo A."/>
            <person name="Riley R."/>
            <person name="Clum A."/>
            <person name="Nolan M."/>
            <person name="Lipzen A."/>
            <person name="Salamov A."/>
            <person name="Henrissat B."/>
            <person name="Wiebenga A."/>
            <person name="De Vries R.P."/>
            <person name="Grigoriev I.V."/>
            <person name="Mortensen U.H."/>
            <person name="Andersen M.R."/>
            <person name="Baker S.E."/>
        </authorList>
    </citation>
    <scope>NUCLEOTIDE SEQUENCE [LARGE SCALE GENOMIC DNA]</scope>
    <source>
        <strain evidence="8 9">IBT 23096</strain>
    </source>
</reference>
<protein>
    <recommendedName>
        <fullName evidence="7">Zn(2)-C6 fungal-type domain-containing protein</fullName>
    </recommendedName>
</protein>
<dbReference type="RefSeq" id="XP_024703094.1">
    <property type="nucleotide sequence ID" value="XM_024845740.1"/>
</dbReference>
<dbReference type="Proteomes" id="UP000234275">
    <property type="component" value="Unassembled WGS sequence"/>
</dbReference>
<keyword evidence="4" id="KW-0804">Transcription</keyword>
<dbReference type="Pfam" id="PF00172">
    <property type="entry name" value="Zn_clus"/>
    <property type="match status" value="1"/>
</dbReference>
<evidence type="ECO:0000256" key="3">
    <source>
        <dbReference type="ARBA" id="ARBA00023125"/>
    </source>
</evidence>
<dbReference type="PROSITE" id="PS00463">
    <property type="entry name" value="ZN2_CY6_FUNGAL_1"/>
    <property type="match status" value="1"/>
</dbReference>
<proteinExistence type="predicted"/>